<evidence type="ECO:0000313" key="2">
    <source>
        <dbReference type="EMBL" id="CEK66897.1"/>
    </source>
</evidence>
<proteinExistence type="predicted"/>
<name>A0A0B6ZEM7_9EUPU</name>
<feature type="compositionally biased region" description="Basic and acidic residues" evidence="1">
    <location>
        <begin position="30"/>
        <end position="39"/>
    </location>
</feature>
<organism evidence="2">
    <name type="scientific">Arion vulgaris</name>
    <dbReference type="NCBI Taxonomy" id="1028688"/>
    <lineage>
        <taxon>Eukaryota</taxon>
        <taxon>Metazoa</taxon>
        <taxon>Spiralia</taxon>
        <taxon>Lophotrochozoa</taxon>
        <taxon>Mollusca</taxon>
        <taxon>Gastropoda</taxon>
        <taxon>Heterobranchia</taxon>
        <taxon>Euthyneura</taxon>
        <taxon>Panpulmonata</taxon>
        <taxon>Eupulmonata</taxon>
        <taxon>Stylommatophora</taxon>
        <taxon>Helicina</taxon>
        <taxon>Arionoidea</taxon>
        <taxon>Arionidae</taxon>
        <taxon>Arion</taxon>
    </lineage>
</organism>
<dbReference type="EMBL" id="HACG01020032">
    <property type="protein sequence ID" value="CEK66897.1"/>
    <property type="molecule type" value="Transcribed_RNA"/>
</dbReference>
<feature type="compositionally biased region" description="Acidic residues" evidence="1">
    <location>
        <begin position="1"/>
        <end position="14"/>
    </location>
</feature>
<feature type="region of interest" description="Disordered" evidence="1">
    <location>
        <begin position="1"/>
        <end position="53"/>
    </location>
</feature>
<gene>
    <name evidence="2" type="primary">ORF60578</name>
</gene>
<evidence type="ECO:0000256" key="1">
    <source>
        <dbReference type="SAM" id="MobiDB-lite"/>
    </source>
</evidence>
<sequence>MEMEPMDFDSDGEEQIVKYSKKNASTSRFSRSDRSHLSDMDVDSISPSHGGSAPRLSMSFEHISRTLVSVLSLNNTSDVSDGEE</sequence>
<protein>
    <submittedName>
        <fullName evidence="2">Uncharacterized protein</fullName>
    </submittedName>
</protein>
<accession>A0A0B6ZEM7</accession>
<dbReference type="AlphaFoldDB" id="A0A0B6ZEM7"/>
<reference evidence="2" key="1">
    <citation type="submission" date="2014-12" db="EMBL/GenBank/DDBJ databases">
        <title>Insight into the proteome of Arion vulgaris.</title>
        <authorList>
            <person name="Aradska J."/>
            <person name="Bulat T."/>
            <person name="Smidak R."/>
            <person name="Sarate P."/>
            <person name="Gangsoo J."/>
            <person name="Sialana F."/>
            <person name="Bilban M."/>
            <person name="Lubec G."/>
        </authorList>
    </citation>
    <scope>NUCLEOTIDE SEQUENCE</scope>
    <source>
        <tissue evidence="2">Skin</tissue>
    </source>
</reference>
<feature type="non-terminal residue" evidence="2">
    <location>
        <position position="84"/>
    </location>
</feature>